<dbReference type="GO" id="GO:0005509">
    <property type="term" value="F:calcium ion binding"/>
    <property type="evidence" value="ECO:0007669"/>
    <property type="project" value="TreeGrafter"/>
</dbReference>
<dbReference type="PRINTS" id="PR01790">
    <property type="entry name" value="SMP30FAMILY"/>
</dbReference>
<evidence type="ECO:0000313" key="5">
    <source>
        <dbReference type="EMBL" id="MBH0237730.1"/>
    </source>
</evidence>
<dbReference type="GO" id="GO:0019853">
    <property type="term" value="P:L-ascorbic acid biosynthetic process"/>
    <property type="evidence" value="ECO:0007669"/>
    <property type="project" value="TreeGrafter"/>
</dbReference>
<feature type="binding site" evidence="3">
    <location>
        <position position="206"/>
    </location>
    <ligand>
        <name>a divalent metal cation</name>
        <dbReference type="ChEBI" id="CHEBI:60240"/>
    </ligand>
</feature>
<evidence type="ECO:0000256" key="3">
    <source>
        <dbReference type="PIRSR" id="PIRSR605511-2"/>
    </source>
</evidence>
<sequence>MTKVRCLAPTGDRTGEGAVWIAEEGKVYWTDINRFLIHALVPGERAVSTWFFDEPVVALAATTRPGTLLVALASKLTLWQPANDARGPFGFELADFPHARLNDGRADPAGRFWVGSMGNNVGPDGEGLPAFKGAGKLFQVGTAGAAETVLSGIGISNTLAWSPDRSRFYFADTLENEIRVYDYDEATGEIGPGAPFFAGFERGAPDGSAMDADGFLWNCRWGGGCIVRIAPDGSVDRVIEMPTDNITTCTFGGPELTTLLVTTAASERPTDRLAGSLFALDAGVAGLPENRVRID</sequence>
<name>A0A931MY83_9HYPH</name>
<comment type="caution">
    <text evidence="5">The sequence shown here is derived from an EMBL/GenBank/DDBJ whole genome shotgun (WGS) entry which is preliminary data.</text>
</comment>
<evidence type="ECO:0000259" key="4">
    <source>
        <dbReference type="Pfam" id="PF08450"/>
    </source>
</evidence>
<dbReference type="GO" id="GO:0004341">
    <property type="term" value="F:gluconolactonase activity"/>
    <property type="evidence" value="ECO:0007669"/>
    <property type="project" value="TreeGrafter"/>
</dbReference>
<dbReference type="InterPro" id="IPR013658">
    <property type="entry name" value="SGL"/>
</dbReference>
<keyword evidence="3" id="KW-0862">Zinc</keyword>
<dbReference type="InterPro" id="IPR005511">
    <property type="entry name" value="SMP-30"/>
</dbReference>
<dbReference type="SUPFAM" id="SSF63829">
    <property type="entry name" value="Calcium-dependent phosphotriesterase"/>
    <property type="match status" value="1"/>
</dbReference>
<dbReference type="AlphaFoldDB" id="A0A931MY83"/>
<evidence type="ECO:0000256" key="1">
    <source>
        <dbReference type="ARBA" id="ARBA00008853"/>
    </source>
</evidence>
<dbReference type="EMBL" id="JADZLT010000049">
    <property type="protein sequence ID" value="MBH0237730.1"/>
    <property type="molecule type" value="Genomic_DNA"/>
</dbReference>
<dbReference type="Pfam" id="PF08450">
    <property type="entry name" value="SGL"/>
    <property type="match status" value="1"/>
</dbReference>
<feature type="active site" description="Proton donor/acceptor" evidence="2">
    <location>
        <position position="206"/>
    </location>
</feature>
<keyword evidence="6" id="KW-1185">Reference proteome</keyword>
<accession>A0A931MY83</accession>
<dbReference type="InterPro" id="IPR011042">
    <property type="entry name" value="6-blade_b-propeller_TolB-like"/>
</dbReference>
<gene>
    <name evidence="5" type="ORF">I5731_07855</name>
</gene>
<protein>
    <submittedName>
        <fullName evidence="5">SMP-30/gluconolactonase/LRE family protein</fullName>
    </submittedName>
</protein>
<organism evidence="5 6">
    <name type="scientific">Methylobrevis albus</name>
    <dbReference type="NCBI Taxonomy" id="2793297"/>
    <lineage>
        <taxon>Bacteria</taxon>
        <taxon>Pseudomonadati</taxon>
        <taxon>Pseudomonadota</taxon>
        <taxon>Alphaproteobacteria</taxon>
        <taxon>Hyphomicrobiales</taxon>
        <taxon>Pleomorphomonadaceae</taxon>
        <taxon>Methylobrevis</taxon>
    </lineage>
</organism>
<feature type="binding site" evidence="3">
    <location>
        <position position="100"/>
    </location>
    <ligand>
        <name>substrate</name>
    </ligand>
</feature>
<feature type="binding site" evidence="3">
    <location>
        <position position="102"/>
    </location>
    <ligand>
        <name>substrate</name>
    </ligand>
</feature>
<dbReference type="Gene3D" id="2.120.10.30">
    <property type="entry name" value="TolB, C-terminal domain"/>
    <property type="match status" value="1"/>
</dbReference>
<comment type="similarity">
    <text evidence="1">Belongs to the SMP-30/CGR1 family.</text>
</comment>
<evidence type="ECO:0000313" key="6">
    <source>
        <dbReference type="Proteomes" id="UP000631694"/>
    </source>
</evidence>
<proteinExistence type="inferred from homology"/>
<dbReference type="Proteomes" id="UP000631694">
    <property type="component" value="Unassembled WGS sequence"/>
</dbReference>
<feature type="binding site" evidence="3">
    <location>
        <position position="16"/>
    </location>
    <ligand>
        <name>a divalent metal cation</name>
        <dbReference type="ChEBI" id="CHEBI:60240"/>
    </ligand>
</feature>
<feature type="binding site" evidence="3">
    <location>
        <position position="157"/>
    </location>
    <ligand>
        <name>a divalent metal cation</name>
        <dbReference type="ChEBI" id="CHEBI:60240"/>
    </ligand>
</feature>
<reference evidence="5" key="1">
    <citation type="submission" date="2020-12" db="EMBL/GenBank/DDBJ databases">
        <title>Methylobrevis albus sp. nov., isolated from fresh water lack sediment.</title>
        <authorList>
            <person name="Zou Q."/>
        </authorList>
    </citation>
    <scope>NUCLEOTIDE SEQUENCE</scope>
    <source>
        <strain evidence="5">L22</strain>
    </source>
</reference>
<evidence type="ECO:0000256" key="2">
    <source>
        <dbReference type="PIRSR" id="PIRSR605511-1"/>
    </source>
</evidence>
<feature type="domain" description="SMP-30/Gluconolactonase/LRE-like region" evidence="4">
    <location>
        <begin position="15"/>
        <end position="264"/>
    </location>
</feature>
<dbReference type="RefSeq" id="WP_197310808.1">
    <property type="nucleotide sequence ID" value="NZ_JADZLT010000049.1"/>
</dbReference>
<dbReference type="PANTHER" id="PTHR10907">
    <property type="entry name" value="REGUCALCIN"/>
    <property type="match status" value="1"/>
</dbReference>
<keyword evidence="3" id="KW-0479">Metal-binding</keyword>
<dbReference type="PANTHER" id="PTHR10907:SF47">
    <property type="entry name" value="REGUCALCIN"/>
    <property type="match status" value="1"/>
</dbReference>
<comment type="cofactor">
    <cofactor evidence="3">
        <name>Zn(2+)</name>
        <dbReference type="ChEBI" id="CHEBI:29105"/>
    </cofactor>
    <text evidence="3">Binds 1 divalent metal cation per subunit.</text>
</comment>